<comment type="similarity">
    <text evidence="2">Belongs to the sphingosine N-acyltransferase family.</text>
</comment>
<feature type="domain" description="TLC" evidence="9">
    <location>
        <begin position="244"/>
        <end position="466"/>
    </location>
</feature>
<evidence type="ECO:0000256" key="4">
    <source>
        <dbReference type="ARBA" id="ARBA00022989"/>
    </source>
</evidence>
<feature type="compositionally biased region" description="Low complexity" evidence="7">
    <location>
        <begin position="46"/>
        <end position="65"/>
    </location>
</feature>
<feature type="compositionally biased region" description="Low complexity" evidence="7">
    <location>
        <begin position="73"/>
        <end position="92"/>
    </location>
</feature>
<dbReference type="PROSITE" id="PS50922">
    <property type="entry name" value="TLC"/>
    <property type="match status" value="1"/>
</dbReference>
<protein>
    <submittedName>
        <fullName evidence="10">LAG1-domain-containing protein</fullName>
    </submittedName>
</protein>
<evidence type="ECO:0000313" key="10">
    <source>
        <dbReference type="EMBL" id="ODV59908.1"/>
    </source>
</evidence>
<feature type="transmembrane region" description="Helical" evidence="8">
    <location>
        <begin position="248"/>
        <end position="268"/>
    </location>
</feature>
<feature type="compositionally biased region" description="Low complexity" evidence="7">
    <location>
        <begin position="22"/>
        <end position="33"/>
    </location>
</feature>
<feature type="transmembrane region" description="Helical" evidence="8">
    <location>
        <begin position="141"/>
        <end position="160"/>
    </location>
</feature>
<dbReference type="SMART" id="SM00724">
    <property type="entry name" value="TLC"/>
    <property type="match status" value="1"/>
</dbReference>
<sequence length="513" mass="60489">MSLELSTSVSNHIDEHELTNRNNINNMNSNSHNIHPHNIHPHNIHSHNNNHNDNHNNNNNNNNNDSIDDTYNDESVISNTSSSTDLSSSNNTSDNIDYEKLQYLIKSQDTFRNLNLNPNFFNYNNHLKKEKPVFINKIDKYQLIISLSLICSLILINFLIPSLHQYSKNFLHLQYLHPNPASSSSSSSPSSLNSKYFYGIGINDSYFVIFWIINLTLIRIIIMDIILKPIAYYYFKIHKDKNLQRFSEQGWSLFYYSISFSSGFYLYYNSDYFNKLDNLYNSWPNDKISFLNKIYYLVNVSNWLQQIFVLNIEEKRKDYLQMFSHHIITVLLIIGSYYYYFMEIGNVILVLMDIVDVILSLAKMQKYCGFNKICDVTFIIFLISWIILRHGFYNVLTYHIFHNYHRLMKDTECTFDSDNNSTNDVDLPRCWTDNIVRSFVALLVGLQILTCIWMYFILRVAYKVIKGKGAEDVRSDTETEDDGKHQHQHQHQHKHKPQHQPRDNEGIENINKN</sequence>
<evidence type="ECO:0000256" key="7">
    <source>
        <dbReference type="SAM" id="MobiDB-lite"/>
    </source>
</evidence>
<dbReference type="InParanoid" id="A0A1D2VDX5"/>
<evidence type="ECO:0000256" key="8">
    <source>
        <dbReference type="SAM" id="Phobius"/>
    </source>
</evidence>
<dbReference type="InterPro" id="IPR006634">
    <property type="entry name" value="TLC-dom"/>
</dbReference>
<accession>A0A1D2VDX5</accession>
<dbReference type="PANTHER" id="PTHR12560">
    <property type="entry name" value="LONGEVITY ASSURANCE FACTOR 1 LAG1"/>
    <property type="match status" value="1"/>
</dbReference>
<feature type="transmembrane region" description="Helical" evidence="8">
    <location>
        <begin position="319"/>
        <end position="338"/>
    </location>
</feature>
<keyword evidence="3 6" id="KW-0812">Transmembrane</keyword>
<dbReference type="AlphaFoldDB" id="A0A1D2VDX5"/>
<feature type="compositionally biased region" description="Basic residues" evidence="7">
    <location>
        <begin position="486"/>
        <end position="499"/>
    </location>
</feature>
<dbReference type="Pfam" id="PF03798">
    <property type="entry name" value="TRAM_LAG1_CLN8"/>
    <property type="match status" value="1"/>
</dbReference>
<dbReference type="GO" id="GO:0050291">
    <property type="term" value="F:sphingosine N-acyltransferase activity"/>
    <property type="evidence" value="ECO:0007669"/>
    <property type="project" value="InterPro"/>
</dbReference>
<feature type="compositionally biased region" description="Polar residues" evidence="7">
    <location>
        <begin position="1"/>
        <end position="11"/>
    </location>
</feature>
<dbReference type="STRING" id="1344418.A0A1D2VDX5"/>
<evidence type="ECO:0000256" key="3">
    <source>
        <dbReference type="ARBA" id="ARBA00022692"/>
    </source>
</evidence>
<evidence type="ECO:0000256" key="5">
    <source>
        <dbReference type="ARBA" id="ARBA00023136"/>
    </source>
</evidence>
<dbReference type="OrthoDB" id="537032at2759"/>
<dbReference type="InterPro" id="IPR016439">
    <property type="entry name" value="Lag1/Lac1-like"/>
</dbReference>
<reference evidence="11" key="1">
    <citation type="submission" date="2016-05" db="EMBL/GenBank/DDBJ databases">
        <title>Comparative genomics of biotechnologically important yeasts.</title>
        <authorList>
            <consortium name="DOE Joint Genome Institute"/>
            <person name="Riley R."/>
            <person name="Haridas S."/>
            <person name="Wolfe K.H."/>
            <person name="Lopes M.R."/>
            <person name="Hittinger C.T."/>
            <person name="Goker M."/>
            <person name="Salamov A."/>
            <person name="Wisecaver J."/>
            <person name="Long T.M."/>
            <person name="Aerts A.L."/>
            <person name="Barry K."/>
            <person name="Choi C."/>
            <person name="Clum A."/>
            <person name="Coughlan A.Y."/>
            <person name="Deshpande S."/>
            <person name="Douglass A.P."/>
            <person name="Hanson S.J."/>
            <person name="Klenk H.-P."/>
            <person name="Labutti K."/>
            <person name="Lapidus A."/>
            <person name="Lindquist E."/>
            <person name="Lipzen A."/>
            <person name="Meier-Kolthoff J.P."/>
            <person name="Ohm R.A."/>
            <person name="Otillar R.P."/>
            <person name="Pangilinan J."/>
            <person name="Peng Y."/>
            <person name="Rokas A."/>
            <person name="Rosa C.A."/>
            <person name="Scheuner C."/>
            <person name="Sibirny A.A."/>
            <person name="Slot J.C."/>
            <person name="Stielow J.B."/>
            <person name="Sun H."/>
            <person name="Kurtzman C.P."/>
            <person name="Blackwell M."/>
            <person name="Grigoriev I.V."/>
            <person name="Jeffries T.W."/>
        </authorList>
    </citation>
    <scope>NUCLEOTIDE SEQUENCE [LARGE SCALE GENOMIC DNA]</scope>
    <source>
        <strain evidence="11">DSM 1968</strain>
    </source>
</reference>
<feature type="transmembrane region" description="Helical" evidence="8">
    <location>
        <begin position="206"/>
        <end position="227"/>
    </location>
</feature>
<keyword evidence="4 8" id="KW-1133">Transmembrane helix</keyword>
<feature type="transmembrane region" description="Helical" evidence="8">
    <location>
        <begin position="435"/>
        <end position="458"/>
    </location>
</feature>
<evidence type="ECO:0000256" key="1">
    <source>
        <dbReference type="ARBA" id="ARBA00004141"/>
    </source>
</evidence>
<comment type="subcellular location">
    <subcellularLocation>
        <location evidence="1">Membrane</location>
        <topology evidence="1">Multi-pass membrane protein</topology>
    </subcellularLocation>
</comment>
<keyword evidence="5 6" id="KW-0472">Membrane</keyword>
<dbReference type="GO" id="GO:0016020">
    <property type="term" value="C:membrane"/>
    <property type="evidence" value="ECO:0007669"/>
    <property type="project" value="UniProtKB-SubCell"/>
</dbReference>
<name>A0A1D2VDX5_9ASCO</name>
<dbReference type="GO" id="GO:0046513">
    <property type="term" value="P:ceramide biosynthetic process"/>
    <property type="evidence" value="ECO:0007669"/>
    <property type="project" value="InterPro"/>
</dbReference>
<feature type="region of interest" description="Disordered" evidence="7">
    <location>
        <begin position="474"/>
        <end position="513"/>
    </location>
</feature>
<evidence type="ECO:0000313" key="11">
    <source>
        <dbReference type="Proteomes" id="UP000095038"/>
    </source>
</evidence>
<dbReference type="RefSeq" id="XP_020046215.1">
    <property type="nucleotide sequence ID" value="XM_020193640.1"/>
</dbReference>
<feature type="region of interest" description="Disordered" evidence="7">
    <location>
        <begin position="1"/>
        <end position="92"/>
    </location>
</feature>
<dbReference type="Proteomes" id="UP000095038">
    <property type="component" value="Unassembled WGS sequence"/>
</dbReference>
<evidence type="ECO:0000256" key="6">
    <source>
        <dbReference type="PROSITE-ProRule" id="PRU00205"/>
    </source>
</evidence>
<keyword evidence="11" id="KW-1185">Reference proteome</keyword>
<feature type="compositionally biased region" description="Basic residues" evidence="7">
    <location>
        <begin position="34"/>
        <end position="45"/>
    </location>
</feature>
<gene>
    <name evidence="10" type="ORF">ASCRUDRAFT_76838</name>
</gene>
<evidence type="ECO:0000256" key="2">
    <source>
        <dbReference type="ARBA" id="ARBA00009808"/>
    </source>
</evidence>
<feature type="compositionally biased region" description="Basic and acidic residues" evidence="7">
    <location>
        <begin position="474"/>
        <end position="485"/>
    </location>
</feature>
<proteinExistence type="inferred from homology"/>
<dbReference type="GeneID" id="30967276"/>
<organism evidence="10 11">
    <name type="scientific">Ascoidea rubescens DSM 1968</name>
    <dbReference type="NCBI Taxonomy" id="1344418"/>
    <lineage>
        <taxon>Eukaryota</taxon>
        <taxon>Fungi</taxon>
        <taxon>Dikarya</taxon>
        <taxon>Ascomycota</taxon>
        <taxon>Saccharomycotina</taxon>
        <taxon>Saccharomycetes</taxon>
        <taxon>Ascoideaceae</taxon>
        <taxon>Ascoidea</taxon>
    </lineage>
</organism>
<dbReference type="EMBL" id="KV454484">
    <property type="protein sequence ID" value="ODV59908.1"/>
    <property type="molecule type" value="Genomic_DNA"/>
</dbReference>
<feature type="transmembrane region" description="Helical" evidence="8">
    <location>
        <begin position="369"/>
        <end position="388"/>
    </location>
</feature>
<evidence type="ECO:0000259" key="9">
    <source>
        <dbReference type="PROSITE" id="PS50922"/>
    </source>
</evidence>
<dbReference type="PANTHER" id="PTHR12560:SF0">
    <property type="entry name" value="LD18904P"/>
    <property type="match status" value="1"/>
</dbReference>